<evidence type="ECO:0000313" key="4">
    <source>
        <dbReference type="Proteomes" id="UP001303647"/>
    </source>
</evidence>
<feature type="region of interest" description="Disordered" evidence="1">
    <location>
        <begin position="119"/>
        <end position="146"/>
    </location>
</feature>
<evidence type="ECO:0000256" key="2">
    <source>
        <dbReference type="SAM" id="SignalP"/>
    </source>
</evidence>
<sequence>MQCFLRLLFILSLFSTSALAAPKGDFVHVANETKAAPHSGAGSIKTLNSNSLVARKSTNIPDGDIPEVLPALNRAVHRASLAEGPNYPGDAEFLDNLERLLEIIAAHVKRMRQSKAVLGGANGPTDGAPQRYEAAPSPTLAANSGKTASKALEPVIINYDDMFPDCQSQGELPQRKQGDGTEDGQVNLADGHGNGPQVQYSERGNGGTSFNIICKGISVCNPVTIVNDRGGRRRKLDKLDKAAAKRRKKVEKQRHREGTRRKLTQKLRSKLRPKPKQKDQEIFCLP</sequence>
<feature type="signal peptide" evidence="2">
    <location>
        <begin position="1"/>
        <end position="20"/>
    </location>
</feature>
<dbReference type="AlphaFoldDB" id="A0AAN7D1E2"/>
<comment type="caution">
    <text evidence="3">The sequence shown here is derived from an EMBL/GenBank/DDBJ whole genome shotgun (WGS) entry which is preliminary data.</text>
</comment>
<feature type="chain" id="PRO_5042935552" evidence="2">
    <location>
        <begin position="21"/>
        <end position="286"/>
    </location>
</feature>
<gene>
    <name evidence="3" type="ORF">C7999DRAFT_26961</name>
</gene>
<feature type="compositionally biased region" description="Basic residues" evidence="1">
    <location>
        <begin position="244"/>
        <end position="275"/>
    </location>
</feature>
<reference evidence="3" key="2">
    <citation type="submission" date="2023-05" db="EMBL/GenBank/DDBJ databases">
        <authorList>
            <consortium name="Lawrence Berkeley National Laboratory"/>
            <person name="Steindorff A."/>
            <person name="Hensen N."/>
            <person name="Bonometti L."/>
            <person name="Westerberg I."/>
            <person name="Brannstrom I.O."/>
            <person name="Guillou S."/>
            <person name="Cros-Aarteil S."/>
            <person name="Calhoun S."/>
            <person name="Haridas S."/>
            <person name="Kuo A."/>
            <person name="Mondo S."/>
            <person name="Pangilinan J."/>
            <person name="Riley R."/>
            <person name="Labutti K."/>
            <person name="Andreopoulos B."/>
            <person name="Lipzen A."/>
            <person name="Chen C."/>
            <person name="Yanf M."/>
            <person name="Daum C."/>
            <person name="Ng V."/>
            <person name="Clum A."/>
            <person name="Ohm R."/>
            <person name="Martin F."/>
            <person name="Silar P."/>
            <person name="Natvig D."/>
            <person name="Lalanne C."/>
            <person name="Gautier V."/>
            <person name="Ament-Velasquez S.L."/>
            <person name="Kruys A."/>
            <person name="Hutchinson M.I."/>
            <person name="Powell A.J."/>
            <person name="Barry K."/>
            <person name="Miller A.N."/>
            <person name="Grigoriev I.V."/>
            <person name="Debuchy R."/>
            <person name="Gladieux P."/>
            <person name="Thoren M.H."/>
            <person name="Johannesson H."/>
        </authorList>
    </citation>
    <scope>NUCLEOTIDE SEQUENCE</scope>
    <source>
        <strain evidence="3">CBS 359.72</strain>
    </source>
</reference>
<evidence type="ECO:0000313" key="3">
    <source>
        <dbReference type="EMBL" id="KAK4252239.1"/>
    </source>
</evidence>
<feature type="region of interest" description="Disordered" evidence="1">
    <location>
        <begin position="163"/>
        <end position="203"/>
    </location>
</feature>
<feature type="region of interest" description="Disordered" evidence="1">
    <location>
        <begin position="232"/>
        <end position="286"/>
    </location>
</feature>
<dbReference type="Proteomes" id="UP001303647">
    <property type="component" value="Unassembled WGS sequence"/>
</dbReference>
<accession>A0AAN7D1E2</accession>
<reference evidence="3" key="1">
    <citation type="journal article" date="2023" name="Mol. Phylogenet. Evol.">
        <title>Genome-scale phylogeny and comparative genomics of the fungal order Sordariales.</title>
        <authorList>
            <person name="Hensen N."/>
            <person name="Bonometti L."/>
            <person name="Westerberg I."/>
            <person name="Brannstrom I.O."/>
            <person name="Guillou S."/>
            <person name="Cros-Aarteil S."/>
            <person name="Calhoun S."/>
            <person name="Haridas S."/>
            <person name="Kuo A."/>
            <person name="Mondo S."/>
            <person name="Pangilinan J."/>
            <person name="Riley R."/>
            <person name="LaButti K."/>
            <person name="Andreopoulos B."/>
            <person name="Lipzen A."/>
            <person name="Chen C."/>
            <person name="Yan M."/>
            <person name="Daum C."/>
            <person name="Ng V."/>
            <person name="Clum A."/>
            <person name="Steindorff A."/>
            <person name="Ohm R.A."/>
            <person name="Martin F."/>
            <person name="Silar P."/>
            <person name="Natvig D.O."/>
            <person name="Lalanne C."/>
            <person name="Gautier V."/>
            <person name="Ament-Velasquez S.L."/>
            <person name="Kruys A."/>
            <person name="Hutchinson M.I."/>
            <person name="Powell A.J."/>
            <person name="Barry K."/>
            <person name="Miller A.N."/>
            <person name="Grigoriev I.V."/>
            <person name="Debuchy R."/>
            <person name="Gladieux P."/>
            <person name="Hiltunen Thoren M."/>
            <person name="Johannesson H."/>
        </authorList>
    </citation>
    <scope>NUCLEOTIDE SEQUENCE</scope>
    <source>
        <strain evidence="3">CBS 359.72</strain>
    </source>
</reference>
<keyword evidence="4" id="KW-1185">Reference proteome</keyword>
<evidence type="ECO:0000256" key="1">
    <source>
        <dbReference type="SAM" id="MobiDB-lite"/>
    </source>
</evidence>
<name>A0AAN7D1E2_9PEZI</name>
<keyword evidence="2" id="KW-0732">Signal</keyword>
<feature type="compositionally biased region" description="Basic and acidic residues" evidence="1">
    <location>
        <begin position="276"/>
        <end position="286"/>
    </location>
</feature>
<proteinExistence type="predicted"/>
<dbReference type="EMBL" id="MU857601">
    <property type="protein sequence ID" value="KAK4252239.1"/>
    <property type="molecule type" value="Genomic_DNA"/>
</dbReference>
<protein>
    <submittedName>
        <fullName evidence="3">Uncharacterized protein</fullName>
    </submittedName>
</protein>
<organism evidence="3 4">
    <name type="scientific">Corynascus novoguineensis</name>
    <dbReference type="NCBI Taxonomy" id="1126955"/>
    <lineage>
        <taxon>Eukaryota</taxon>
        <taxon>Fungi</taxon>
        <taxon>Dikarya</taxon>
        <taxon>Ascomycota</taxon>
        <taxon>Pezizomycotina</taxon>
        <taxon>Sordariomycetes</taxon>
        <taxon>Sordariomycetidae</taxon>
        <taxon>Sordariales</taxon>
        <taxon>Chaetomiaceae</taxon>
        <taxon>Corynascus</taxon>
    </lineage>
</organism>